<dbReference type="InterPro" id="IPR002048">
    <property type="entry name" value="EF_hand_dom"/>
</dbReference>
<dbReference type="PROSITE" id="PS50222">
    <property type="entry name" value="EF_HAND_2"/>
    <property type="match status" value="2"/>
</dbReference>
<sequence>MVCEVDQMVMKAEAREMEIREIFDDYDQDKSGSIDKSELKCIIIDLGLASLETPDDKLEQLVSIELEKADLNHDGVISFGEFVHYYNSIKDAKV</sequence>
<feature type="domain" description="EF-hand" evidence="2">
    <location>
        <begin position="14"/>
        <end position="49"/>
    </location>
</feature>
<evidence type="ECO:0000313" key="3">
    <source>
        <dbReference type="EMBL" id="KAK3289220.1"/>
    </source>
</evidence>
<dbReference type="InterPro" id="IPR018247">
    <property type="entry name" value="EF_Hand_1_Ca_BS"/>
</dbReference>
<dbReference type="GO" id="GO:0005509">
    <property type="term" value="F:calcium ion binding"/>
    <property type="evidence" value="ECO:0007669"/>
    <property type="project" value="InterPro"/>
</dbReference>
<dbReference type="AlphaFoldDB" id="A0AAE0LLH4"/>
<feature type="domain" description="EF-hand" evidence="2">
    <location>
        <begin position="67"/>
        <end position="92"/>
    </location>
</feature>
<protein>
    <recommendedName>
        <fullName evidence="2">EF-hand domain-containing protein</fullName>
    </recommendedName>
</protein>
<evidence type="ECO:0000313" key="4">
    <source>
        <dbReference type="Proteomes" id="UP001190700"/>
    </source>
</evidence>
<evidence type="ECO:0000256" key="1">
    <source>
        <dbReference type="ARBA" id="ARBA00022837"/>
    </source>
</evidence>
<dbReference type="Proteomes" id="UP001190700">
    <property type="component" value="Unassembled WGS sequence"/>
</dbReference>
<evidence type="ECO:0000259" key="2">
    <source>
        <dbReference type="PROSITE" id="PS50222"/>
    </source>
</evidence>
<keyword evidence="1" id="KW-0106">Calcium</keyword>
<accession>A0AAE0LLH4</accession>
<keyword evidence="4" id="KW-1185">Reference proteome</keyword>
<comment type="caution">
    <text evidence="3">The sequence shown here is derived from an EMBL/GenBank/DDBJ whole genome shotgun (WGS) entry which is preliminary data.</text>
</comment>
<dbReference type="SUPFAM" id="SSF47473">
    <property type="entry name" value="EF-hand"/>
    <property type="match status" value="1"/>
</dbReference>
<dbReference type="EMBL" id="LGRX02000195">
    <property type="protein sequence ID" value="KAK3289220.1"/>
    <property type="molecule type" value="Genomic_DNA"/>
</dbReference>
<name>A0AAE0LLH4_9CHLO</name>
<dbReference type="InterPro" id="IPR011992">
    <property type="entry name" value="EF-hand-dom_pair"/>
</dbReference>
<gene>
    <name evidence="3" type="ORF">CYMTET_3336</name>
</gene>
<dbReference type="Pfam" id="PF13499">
    <property type="entry name" value="EF-hand_7"/>
    <property type="match status" value="1"/>
</dbReference>
<dbReference type="CDD" id="cd00051">
    <property type="entry name" value="EFh"/>
    <property type="match status" value="1"/>
</dbReference>
<proteinExistence type="predicted"/>
<reference evidence="3 4" key="1">
    <citation type="journal article" date="2015" name="Genome Biol. Evol.">
        <title>Comparative Genomics of a Bacterivorous Green Alga Reveals Evolutionary Causalities and Consequences of Phago-Mixotrophic Mode of Nutrition.</title>
        <authorList>
            <person name="Burns J.A."/>
            <person name="Paasch A."/>
            <person name="Narechania A."/>
            <person name="Kim E."/>
        </authorList>
    </citation>
    <scope>NUCLEOTIDE SEQUENCE [LARGE SCALE GENOMIC DNA]</scope>
    <source>
        <strain evidence="3 4">PLY_AMNH</strain>
    </source>
</reference>
<dbReference type="Gene3D" id="1.10.238.10">
    <property type="entry name" value="EF-hand"/>
    <property type="match status" value="1"/>
</dbReference>
<dbReference type="PROSITE" id="PS00018">
    <property type="entry name" value="EF_HAND_1"/>
    <property type="match status" value="2"/>
</dbReference>
<organism evidence="3 4">
    <name type="scientific">Cymbomonas tetramitiformis</name>
    <dbReference type="NCBI Taxonomy" id="36881"/>
    <lineage>
        <taxon>Eukaryota</taxon>
        <taxon>Viridiplantae</taxon>
        <taxon>Chlorophyta</taxon>
        <taxon>Pyramimonadophyceae</taxon>
        <taxon>Pyramimonadales</taxon>
        <taxon>Pyramimonadaceae</taxon>
        <taxon>Cymbomonas</taxon>
    </lineage>
</organism>
<dbReference type="SMART" id="SM00054">
    <property type="entry name" value="EFh"/>
    <property type="match status" value="2"/>
</dbReference>